<name>Q5P759_AROAE</name>
<dbReference type="KEGG" id="eba:ebA1340"/>
<evidence type="ECO:0000313" key="2">
    <source>
        <dbReference type="Proteomes" id="UP000006552"/>
    </source>
</evidence>
<dbReference type="HOGENOM" id="CLU_2784857_0_0_4"/>
<organism evidence="1 2">
    <name type="scientific">Aromatoleum aromaticum (strain DSM 19018 / LMG 30748 / EbN1)</name>
    <name type="common">Azoarcus sp. (strain EbN1)</name>
    <dbReference type="NCBI Taxonomy" id="76114"/>
    <lineage>
        <taxon>Bacteria</taxon>
        <taxon>Pseudomonadati</taxon>
        <taxon>Pseudomonadota</taxon>
        <taxon>Betaproteobacteria</taxon>
        <taxon>Rhodocyclales</taxon>
        <taxon>Rhodocyclaceae</taxon>
        <taxon>Aromatoleum</taxon>
    </lineage>
</organism>
<dbReference type="AlphaFoldDB" id="Q5P759"/>
<dbReference type="Proteomes" id="UP000006552">
    <property type="component" value="Chromosome"/>
</dbReference>
<dbReference type="EMBL" id="CR555306">
    <property type="protein sequence ID" value="CAI06852.1"/>
    <property type="molecule type" value="Genomic_DNA"/>
</dbReference>
<protein>
    <submittedName>
        <fullName evidence="1">Uncharacterized protein</fullName>
    </submittedName>
</protein>
<proteinExistence type="predicted"/>
<reference evidence="1 2" key="1">
    <citation type="journal article" date="2005" name="Arch. Microbiol.">
        <title>The genome sequence of an anaerobic aromatic-degrading denitrifying bacterium, strain EbN1.</title>
        <authorList>
            <person name="Rabus R."/>
            <person name="Kube M."/>
            <person name="Heider J."/>
            <person name="Beck A."/>
            <person name="Heitmann K."/>
            <person name="Widdel F."/>
            <person name="Reinhardt R."/>
        </authorList>
    </citation>
    <scope>NUCLEOTIDE SEQUENCE [LARGE SCALE GENOMIC DNA]</scope>
    <source>
        <strain evidence="1 2">EbN1</strain>
    </source>
</reference>
<sequence length="68" mass="7342">MTRPPTIWKPPAPFTVIGVQFHAVTRDGLRRTPVACAPCGARGRRRGWHDEKTLRLPGGGLGGNVTPV</sequence>
<accession>Q5P759</accession>
<keyword evidence="2" id="KW-1185">Reference proteome</keyword>
<evidence type="ECO:0000313" key="1">
    <source>
        <dbReference type="EMBL" id="CAI06852.1"/>
    </source>
</evidence>
<gene>
    <name evidence="1" type="ORF">ebA1340</name>
</gene>
<dbReference type="STRING" id="76114.ebA1340"/>